<keyword evidence="1" id="KW-0175">Coiled coil</keyword>
<dbReference type="Proteomes" id="UP000199239">
    <property type="component" value="Unassembled WGS sequence"/>
</dbReference>
<name>A0A1I6Q844_9RHOB</name>
<dbReference type="AlphaFoldDB" id="A0A1I6Q844"/>
<dbReference type="STRING" id="394264.SAMN04488040_0558"/>
<dbReference type="OrthoDB" id="7871100at2"/>
<protein>
    <submittedName>
        <fullName evidence="2">Uncharacterized protein</fullName>
    </submittedName>
</protein>
<feature type="coiled-coil region" evidence="1">
    <location>
        <begin position="39"/>
        <end position="125"/>
    </location>
</feature>
<gene>
    <name evidence="2" type="ORF">SAMN04488040_0558</name>
</gene>
<dbReference type="EMBL" id="FPAJ01000001">
    <property type="protein sequence ID" value="SFS48594.1"/>
    <property type="molecule type" value="Genomic_DNA"/>
</dbReference>
<sequence length="173" mass="18857">MSDIEQLQGRIMAAMERASRGLENLAPVKEDVPDLSQDLEDERTANAQLTERIKALNEQMETAATEAQTKLEEAEAKIAEMETKLAQEGEAQSRIEQLDVELQQVRGANAKLSEACAALRDANEEGVGDPELINKAMQAELDALRAARTAQIAEAEAILSALSPLVESAQEYH</sequence>
<proteinExistence type="predicted"/>
<evidence type="ECO:0000256" key="1">
    <source>
        <dbReference type="SAM" id="Coils"/>
    </source>
</evidence>
<dbReference type="RefSeq" id="WP_093914804.1">
    <property type="nucleotide sequence ID" value="NZ_FPAJ01000001.1"/>
</dbReference>
<keyword evidence="3" id="KW-1185">Reference proteome</keyword>
<organism evidence="2 3">
    <name type="scientific">Sulfitobacter marinus</name>
    <dbReference type="NCBI Taxonomy" id="394264"/>
    <lineage>
        <taxon>Bacteria</taxon>
        <taxon>Pseudomonadati</taxon>
        <taxon>Pseudomonadota</taxon>
        <taxon>Alphaproteobacteria</taxon>
        <taxon>Rhodobacterales</taxon>
        <taxon>Roseobacteraceae</taxon>
        <taxon>Sulfitobacter</taxon>
    </lineage>
</organism>
<evidence type="ECO:0000313" key="2">
    <source>
        <dbReference type="EMBL" id="SFS48594.1"/>
    </source>
</evidence>
<reference evidence="3" key="1">
    <citation type="submission" date="2016-10" db="EMBL/GenBank/DDBJ databases">
        <authorList>
            <person name="Varghese N."/>
            <person name="Submissions S."/>
        </authorList>
    </citation>
    <scope>NUCLEOTIDE SEQUENCE [LARGE SCALE GENOMIC DNA]</scope>
    <source>
        <strain evidence="3">DSM 23422</strain>
    </source>
</reference>
<evidence type="ECO:0000313" key="3">
    <source>
        <dbReference type="Proteomes" id="UP000199239"/>
    </source>
</evidence>
<accession>A0A1I6Q844</accession>